<feature type="transmembrane region" description="Helical" evidence="1">
    <location>
        <begin position="385"/>
        <end position="403"/>
    </location>
</feature>
<feature type="transmembrane region" description="Helical" evidence="1">
    <location>
        <begin position="283"/>
        <end position="301"/>
    </location>
</feature>
<gene>
    <name evidence="3" type="ORF">S2091_3962</name>
</gene>
<dbReference type="Pfam" id="PF16401">
    <property type="entry name" value="DUF5009"/>
    <property type="match status" value="1"/>
</dbReference>
<dbReference type="EMBL" id="PUGF01000025">
    <property type="protein sequence ID" value="PRC91291.1"/>
    <property type="molecule type" value="Genomic_DNA"/>
</dbReference>
<feature type="transmembrane region" description="Helical" evidence="1">
    <location>
        <begin position="33"/>
        <end position="54"/>
    </location>
</feature>
<accession>A0A2S9GUA7</accession>
<dbReference type="AlphaFoldDB" id="A0A2S9GUA7"/>
<organism evidence="3 4">
    <name type="scientific">Solimicrobium silvestre</name>
    <dbReference type="NCBI Taxonomy" id="2099400"/>
    <lineage>
        <taxon>Bacteria</taxon>
        <taxon>Pseudomonadati</taxon>
        <taxon>Pseudomonadota</taxon>
        <taxon>Betaproteobacteria</taxon>
        <taxon>Burkholderiales</taxon>
        <taxon>Oxalobacteraceae</taxon>
        <taxon>Solimicrobium</taxon>
    </lineage>
</organism>
<name>A0A2S9GUA7_9BURK</name>
<dbReference type="RefSeq" id="WP_105533701.1">
    <property type="nucleotide sequence ID" value="NZ_PUGF01000025.1"/>
</dbReference>
<feature type="transmembrane region" description="Helical" evidence="1">
    <location>
        <begin position="222"/>
        <end position="245"/>
    </location>
</feature>
<sequence>MLSANFEESSIATVAAPVRAITKSIQRIRSIDAFRGLTIFIMIFVNELAGVKGVPAWMEHMPATIDGMTFVDVVFPAFLFIVGMSIPFAIAHRRAKGDNFIQLQRHVLARTLGLLVLGVFMVNAEDGYNQAAMPLSINLWSLLFYFAAFLVWHVRLTKSNRLDWTLRLFGVIGLLALALVFRGGDGTAYLAPQWWGILGLIGWAYLIATLCFQLSGGEKLPLVLMLISCVLYYCVGHSFVMQHSVLLPVLFSQGGNAAHASIVLCGVITAQIFFQSHEENSNRWVQASVLAGSLALFAALLRPDWHISKIAATPSWCLYSAAICIALFMLLHYLVEVKQQPVGRFLCRFVEPAANSPLLTYLLPFVVYQLMQICSVSLPDFLRKGSAGIAWSACYALLIMLAAKGLNRLNLRLQL</sequence>
<feature type="transmembrane region" description="Helical" evidence="1">
    <location>
        <begin position="74"/>
        <end position="95"/>
    </location>
</feature>
<keyword evidence="1" id="KW-0812">Transmembrane</keyword>
<evidence type="ECO:0000313" key="4">
    <source>
        <dbReference type="Proteomes" id="UP000237839"/>
    </source>
</evidence>
<evidence type="ECO:0000259" key="2">
    <source>
        <dbReference type="Pfam" id="PF16401"/>
    </source>
</evidence>
<feature type="domain" description="DUF5009" evidence="2">
    <location>
        <begin position="28"/>
        <end position="184"/>
    </location>
</feature>
<feature type="transmembrane region" description="Helical" evidence="1">
    <location>
        <begin position="194"/>
        <end position="215"/>
    </location>
</feature>
<protein>
    <recommendedName>
        <fullName evidence="2">DUF5009 domain-containing protein</fullName>
    </recommendedName>
</protein>
<comment type="caution">
    <text evidence="3">The sequence shown here is derived from an EMBL/GenBank/DDBJ whole genome shotgun (WGS) entry which is preliminary data.</text>
</comment>
<reference evidence="3 4" key="1">
    <citation type="submission" date="2018-02" db="EMBL/GenBank/DDBJ databases">
        <title>Solimicrobium silvestre gen. nov., sp. nov., isolated from alpine forest soil.</title>
        <authorList>
            <person name="Margesin R."/>
            <person name="Albuquerque L."/>
            <person name="Zhang D.-C."/>
            <person name="Froufe H.J.C."/>
            <person name="Severino R."/>
            <person name="Roxo I."/>
            <person name="Egas C."/>
            <person name="Da Costa M.S."/>
        </authorList>
    </citation>
    <scope>NUCLEOTIDE SEQUENCE [LARGE SCALE GENOMIC DNA]</scope>
    <source>
        <strain evidence="3 4">S20-91</strain>
    </source>
</reference>
<keyword evidence="1" id="KW-0472">Membrane</keyword>
<feature type="transmembrane region" description="Helical" evidence="1">
    <location>
        <begin position="130"/>
        <end position="152"/>
    </location>
</feature>
<feature type="transmembrane region" description="Helical" evidence="1">
    <location>
        <begin position="164"/>
        <end position="182"/>
    </location>
</feature>
<keyword evidence="4" id="KW-1185">Reference proteome</keyword>
<dbReference type="InterPro" id="IPR032176">
    <property type="entry name" value="DUF5009"/>
</dbReference>
<evidence type="ECO:0000313" key="3">
    <source>
        <dbReference type="EMBL" id="PRC91291.1"/>
    </source>
</evidence>
<proteinExistence type="predicted"/>
<dbReference type="OrthoDB" id="9788724at2"/>
<evidence type="ECO:0000256" key="1">
    <source>
        <dbReference type="SAM" id="Phobius"/>
    </source>
</evidence>
<dbReference type="Proteomes" id="UP000237839">
    <property type="component" value="Unassembled WGS sequence"/>
</dbReference>
<feature type="transmembrane region" description="Helical" evidence="1">
    <location>
        <begin position="107"/>
        <end position="124"/>
    </location>
</feature>
<feature type="transmembrane region" description="Helical" evidence="1">
    <location>
        <begin position="257"/>
        <end position="274"/>
    </location>
</feature>
<feature type="transmembrane region" description="Helical" evidence="1">
    <location>
        <begin position="313"/>
        <end position="335"/>
    </location>
</feature>
<keyword evidence="1" id="KW-1133">Transmembrane helix</keyword>
<dbReference type="PANTHER" id="PTHR31061:SF24">
    <property type="entry name" value="LD22376P"/>
    <property type="match status" value="1"/>
</dbReference>
<dbReference type="PANTHER" id="PTHR31061">
    <property type="entry name" value="LD22376P"/>
    <property type="match status" value="1"/>
</dbReference>